<feature type="region of interest" description="Disordered" evidence="1">
    <location>
        <begin position="112"/>
        <end position="137"/>
    </location>
</feature>
<organism evidence="2 3">
    <name type="scientific">Candidatus Kaiserbacteria bacterium RIFCSPHIGHO2_02_FULL_55_25</name>
    <dbReference type="NCBI Taxonomy" id="1798498"/>
    <lineage>
        <taxon>Bacteria</taxon>
        <taxon>Candidatus Kaiseribacteriota</taxon>
    </lineage>
</organism>
<protein>
    <submittedName>
        <fullName evidence="2">Uncharacterized protein</fullName>
    </submittedName>
</protein>
<dbReference type="Proteomes" id="UP000176914">
    <property type="component" value="Unassembled WGS sequence"/>
</dbReference>
<evidence type="ECO:0000313" key="3">
    <source>
        <dbReference type="Proteomes" id="UP000176914"/>
    </source>
</evidence>
<dbReference type="EMBL" id="MFLL01000001">
    <property type="protein sequence ID" value="OGG70793.1"/>
    <property type="molecule type" value="Genomic_DNA"/>
</dbReference>
<comment type="caution">
    <text evidence="2">The sequence shown here is derived from an EMBL/GenBank/DDBJ whole genome shotgun (WGS) entry which is preliminary data.</text>
</comment>
<sequence>MSETIATERTIDITDQVYQGVMDILGLHFQGMYYPGGAHLKWVRWRVNAKERTTKRTGTRTSVLKGRLGMFGIGDRWYEFDVRATHVAEANTRDAKDKLIWRDASVEIQFKDPLPRQGENPNKKKKFSLTRGKPLAA</sequence>
<accession>A0A1F6EAT4</accession>
<proteinExistence type="predicted"/>
<gene>
    <name evidence="2" type="ORF">A3C20_04720</name>
</gene>
<evidence type="ECO:0000256" key="1">
    <source>
        <dbReference type="SAM" id="MobiDB-lite"/>
    </source>
</evidence>
<name>A0A1F6EAT4_9BACT</name>
<dbReference type="AlphaFoldDB" id="A0A1F6EAT4"/>
<evidence type="ECO:0000313" key="2">
    <source>
        <dbReference type="EMBL" id="OGG70793.1"/>
    </source>
</evidence>
<reference evidence="2 3" key="1">
    <citation type="journal article" date="2016" name="Nat. Commun.">
        <title>Thousands of microbial genomes shed light on interconnected biogeochemical processes in an aquifer system.</title>
        <authorList>
            <person name="Anantharaman K."/>
            <person name="Brown C.T."/>
            <person name="Hug L.A."/>
            <person name="Sharon I."/>
            <person name="Castelle C.J."/>
            <person name="Probst A.J."/>
            <person name="Thomas B.C."/>
            <person name="Singh A."/>
            <person name="Wilkins M.J."/>
            <person name="Karaoz U."/>
            <person name="Brodie E.L."/>
            <person name="Williams K.H."/>
            <person name="Hubbard S.S."/>
            <person name="Banfield J.F."/>
        </authorList>
    </citation>
    <scope>NUCLEOTIDE SEQUENCE [LARGE SCALE GENOMIC DNA]</scope>
</reference>